<evidence type="ECO:0000256" key="1">
    <source>
        <dbReference type="ARBA" id="ARBA00009437"/>
    </source>
</evidence>
<dbReference type="PROSITE" id="PS50931">
    <property type="entry name" value="HTH_LYSR"/>
    <property type="match status" value="1"/>
</dbReference>
<dbReference type="GO" id="GO:0003700">
    <property type="term" value="F:DNA-binding transcription factor activity"/>
    <property type="evidence" value="ECO:0007669"/>
    <property type="project" value="InterPro"/>
</dbReference>
<feature type="domain" description="HTH lysR-type" evidence="2">
    <location>
        <begin position="1"/>
        <end position="53"/>
    </location>
</feature>
<accession>A0A7S9Q3Y0</accession>
<dbReference type="EMBL" id="CP064946">
    <property type="protein sequence ID" value="QPH49467.1"/>
    <property type="molecule type" value="Genomic_DNA"/>
</dbReference>
<evidence type="ECO:0000259" key="2">
    <source>
        <dbReference type="PROSITE" id="PS50931"/>
    </source>
</evidence>
<sequence>MAAFAVVVETGSFVHASARLGLTASAVSKQVSKLENTLSIRLLKRSARRLKVNAEGARNIFALKRVAGIFGHCI</sequence>
<protein>
    <submittedName>
        <fullName evidence="3">LysR family transcriptional regulator</fullName>
    </submittedName>
</protein>
<dbReference type="InterPro" id="IPR000847">
    <property type="entry name" value="LysR_HTH_N"/>
</dbReference>
<organism evidence="3 4">
    <name type="scientific">Pseudomonas fulva</name>
    <dbReference type="NCBI Taxonomy" id="47880"/>
    <lineage>
        <taxon>Bacteria</taxon>
        <taxon>Pseudomonadati</taxon>
        <taxon>Pseudomonadota</taxon>
        <taxon>Gammaproteobacteria</taxon>
        <taxon>Pseudomonadales</taxon>
        <taxon>Pseudomonadaceae</taxon>
        <taxon>Pseudomonas</taxon>
    </lineage>
</organism>
<dbReference type="Pfam" id="PF00126">
    <property type="entry name" value="HTH_1"/>
    <property type="match status" value="1"/>
</dbReference>
<dbReference type="PANTHER" id="PTHR30537:SF5">
    <property type="entry name" value="HTH-TYPE TRANSCRIPTIONAL ACTIVATOR TTDR-RELATED"/>
    <property type="match status" value="1"/>
</dbReference>
<reference evidence="3 4" key="1">
    <citation type="submission" date="2020-11" db="EMBL/GenBank/DDBJ databases">
        <title>Pseudomonas fulva producing VIM-24.</title>
        <authorList>
            <person name="Liu S."/>
        </authorList>
    </citation>
    <scope>NUCLEOTIDE SEQUENCE [LARGE SCALE GENOMIC DNA]</scope>
    <source>
        <strain evidence="3 4">ZDHY414</strain>
    </source>
</reference>
<dbReference type="InterPro" id="IPR036388">
    <property type="entry name" value="WH-like_DNA-bd_sf"/>
</dbReference>
<dbReference type="InterPro" id="IPR036390">
    <property type="entry name" value="WH_DNA-bd_sf"/>
</dbReference>
<dbReference type="PANTHER" id="PTHR30537">
    <property type="entry name" value="HTH-TYPE TRANSCRIPTIONAL REGULATOR"/>
    <property type="match status" value="1"/>
</dbReference>
<dbReference type="AlphaFoldDB" id="A0A7S9Q3Y0"/>
<dbReference type="Proteomes" id="UP000594430">
    <property type="component" value="Chromosome"/>
</dbReference>
<dbReference type="RefSeq" id="WP_080992926.1">
    <property type="nucleotide sequence ID" value="NZ_BQIN01000009.1"/>
</dbReference>
<dbReference type="SUPFAM" id="SSF46785">
    <property type="entry name" value="Winged helix' DNA-binding domain"/>
    <property type="match status" value="1"/>
</dbReference>
<evidence type="ECO:0000313" key="3">
    <source>
        <dbReference type="EMBL" id="QPH49467.1"/>
    </source>
</evidence>
<name>A0A7S9Q3Y0_9PSED</name>
<proteinExistence type="inferred from homology"/>
<comment type="similarity">
    <text evidence="1">Belongs to the LysR transcriptional regulatory family.</text>
</comment>
<dbReference type="InterPro" id="IPR058163">
    <property type="entry name" value="LysR-type_TF_proteobact-type"/>
</dbReference>
<evidence type="ECO:0000313" key="4">
    <source>
        <dbReference type="Proteomes" id="UP000594430"/>
    </source>
</evidence>
<dbReference type="Gene3D" id="1.10.10.10">
    <property type="entry name" value="Winged helix-like DNA-binding domain superfamily/Winged helix DNA-binding domain"/>
    <property type="match status" value="1"/>
</dbReference>
<gene>
    <name evidence="3" type="ORF">IZU98_01685</name>
</gene>